<evidence type="ECO:0000256" key="2">
    <source>
        <dbReference type="ARBA" id="ARBA00012027"/>
    </source>
</evidence>
<keyword evidence="5" id="KW-0378">Hydrolase</keyword>
<keyword evidence="6" id="KW-0106">Calcium</keyword>
<reference evidence="11" key="1">
    <citation type="submission" date="2018-02" db="EMBL/GenBank/DDBJ databases">
        <authorList>
            <person name="Cohen D.B."/>
            <person name="Kent A.D."/>
        </authorList>
    </citation>
    <scope>NUCLEOTIDE SEQUENCE</scope>
</reference>
<feature type="domain" description="PLD phosphodiesterase" evidence="10">
    <location>
        <begin position="279"/>
        <end position="297"/>
    </location>
</feature>
<dbReference type="InterPro" id="IPR001736">
    <property type="entry name" value="PLipase_D/transphosphatidylase"/>
</dbReference>
<evidence type="ECO:0000256" key="8">
    <source>
        <dbReference type="ARBA" id="ARBA00023098"/>
    </source>
</evidence>
<keyword evidence="3" id="KW-0479">Metal-binding</keyword>
<evidence type="ECO:0000256" key="7">
    <source>
        <dbReference type="ARBA" id="ARBA00022963"/>
    </source>
</evidence>
<dbReference type="PANTHER" id="PTHR18896">
    <property type="entry name" value="PHOSPHOLIPASE D"/>
    <property type="match status" value="1"/>
</dbReference>
<name>A0A2N9HVS8_FAGSY</name>
<evidence type="ECO:0000259" key="10">
    <source>
        <dbReference type="PROSITE" id="PS50035"/>
    </source>
</evidence>
<dbReference type="Pfam" id="PF12357">
    <property type="entry name" value="PLD_C"/>
    <property type="match status" value="1"/>
</dbReference>
<evidence type="ECO:0000256" key="1">
    <source>
        <dbReference type="ARBA" id="ARBA00000798"/>
    </source>
</evidence>
<dbReference type="GO" id="GO:0005886">
    <property type="term" value="C:plasma membrane"/>
    <property type="evidence" value="ECO:0007669"/>
    <property type="project" value="TreeGrafter"/>
</dbReference>
<dbReference type="PROSITE" id="PS50035">
    <property type="entry name" value="PLD"/>
    <property type="match status" value="1"/>
</dbReference>
<sequence length="425" mass="48371">MSHVPLPSKLLGHCFTGIRAKTKAPRQPWHDLHCRVEGPAAYDVLINFEQRWRRATKWTEFGLRFKRVSHWNDDALIKIERISWILSPPPVVSKDGSTFVPENDPSLWVSSEDDPESWHVQILRSIDSGSLRGFPKTFDVAEKQDLDLYISVCTSYCSSLIPNWHSSTAEPYYCEKLGVDNLIPMELALKIASKIRAKERFAVYIVIPMWPEGNPISESVQEILFWQGQTMQMMYDIVARELKAMHVDSHPQHYLNFYCLGNREDISEESLGDDANMGMIVDDEYVILGSANINQRSMAGTKDTETAMGAYQPHHTWASRKKHPHGQVYGYRMSLWAEHLGKVDTCFKEPESLDCVNTVNEIAEDNWKRYTNESFTLLQGHLLKYPVQVDEDGKVSPLPGQENFPDVGGKVLGAPSVKMPDTLTT</sequence>
<keyword evidence="7" id="KW-0442">Lipid degradation</keyword>
<feature type="region of interest" description="Disordered" evidence="9">
    <location>
        <begin position="400"/>
        <end position="425"/>
    </location>
</feature>
<gene>
    <name evidence="11" type="ORF">FSB_LOCUS45929</name>
</gene>
<dbReference type="PANTHER" id="PTHR18896:SF86">
    <property type="entry name" value="PHOSPHOLIPASE D DELTA"/>
    <property type="match status" value="1"/>
</dbReference>
<dbReference type="GO" id="GO:0004630">
    <property type="term" value="F:phospholipase D activity"/>
    <property type="evidence" value="ECO:0007669"/>
    <property type="project" value="UniProtKB-EC"/>
</dbReference>
<evidence type="ECO:0000313" key="11">
    <source>
        <dbReference type="EMBL" id="SPD18047.1"/>
    </source>
</evidence>
<dbReference type="InterPro" id="IPR015679">
    <property type="entry name" value="PLipase_D_fam"/>
</dbReference>
<protein>
    <recommendedName>
        <fullName evidence="2">phospholipase D</fullName>
        <ecNumber evidence="2">3.1.4.4</ecNumber>
    </recommendedName>
</protein>
<evidence type="ECO:0000256" key="5">
    <source>
        <dbReference type="ARBA" id="ARBA00022801"/>
    </source>
</evidence>
<keyword evidence="4" id="KW-0677">Repeat</keyword>
<comment type="catalytic activity">
    <reaction evidence="1">
        <text>a 1,2-diacyl-sn-glycero-3-phosphocholine + H2O = a 1,2-diacyl-sn-glycero-3-phosphate + choline + H(+)</text>
        <dbReference type="Rhea" id="RHEA:14445"/>
        <dbReference type="ChEBI" id="CHEBI:15354"/>
        <dbReference type="ChEBI" id="CHEBI:15377"/>
        <dbReference type="ChEBI" id="CHEBI:15378"/>
        <dbReference type="ChEBI" id="CHEBI:57643"/>
        <dbReference type="ChEBI" id="CHEBI:58608"/>
        <dbReference type="EC" id="3.1.4.4"/>
    </reaction>
</comment>
<dbReference type="InterPro" id="IPR024632">
    <property type="entry name" value="PLipase_D_C"/>
</dbReference>
<dbReference type="SUPFAM" id="SSF56024">
    <property type="entry name" value="Phospholipase D/nuclease"/>
    <property type="match status" value="2"/>
</dbReference>
<evidence type="ECO:0000256" key="9">
    <source>
        <dbReference type="SAM" id="MobiDB-lite"/>
    </source>
</evidence>
<keyword evidence="8" id="KW-0443">Lipid metabolism</keyword>
<dbReference type="EMBL" id="OIVN01004557">
    <property type="protein sequence ID" value="SPD18047.1"/>
    <property type="molecule type" value="Genomic_DNA"/>
</dbReference>
<dbReference type="AlphaFoldDB" id="A0A2N9HVS8"/>
<dbReference type="GO" id="GO:0009395">
    <property type="term" value="P:phospholipid catabolic process"/>
    <property type="evidence" value="ECO:0007669"/>
    <property type="project" value="TreeGrafter"/>
</dbReference>
<dbReference type="EC" id="3.1.4.4" evidence="2"/>
<evidence type="ECO:0000256" key="4">
    <source>
        <dbReference type="ARBA" id="ARBA00022737"/>
    </source>
</evidence>
<organism evidence="11">
    <name type="scientific">Fagus sylvatica</name>
    <name type="common">Beechnut</name>
    <dbReference type="NCBI Taxonomy" id="28930"/>
    <lineage>
        <taxon>Eukaryota</taxon>
        <taxon>Viridiplantae</taxon>
        <taxon>Streptophyta</taxon>
        <taxon>Embryophyta</taxon>
        <taxon>Tracheophyta</taxon>
        <taxon>Spermatophyta</taxon>
        <taxon>Magnoliopsida</taxon>
        <taxon>eudicotyledons</taxon>
        <taxon>Gunneridae</taxon>
        <taxon>Pentapetalae</taxon>
        <taxon>rosids</taxon>
        <taxon>fabids</taxon>
        <taxon>Fagales</taxon>
        <taxon>Fagaceae</taxon>
        <taxon>Fagus</taxon>
    </lineage>
</organism>
<dbReference type="Gene3D" id="3.30.870.10">
    <property type="entry name" value="Endonuclease Chain A"/>
    <property type="match status" value="2"/>
</dbReference>
<accession>A0A2N9HVS8</accession>
<evidence type="ECO:0000256" key="6">
    <source>
        <dbReference type="ARBA" id="ARBA00022837"/>
    </source>
</evidence>
<dbReference type="GO" id="GO:0046872">
    <property type="term" value="F:metal ion binding"/>
    <property type="evidence" value="ECO:0007669"/>
    <property type="project" value="UniProtKB-KW"/>
</dbReference>
<proteinExistence type="predicted"/>
<evidence type="ECO:0000256" key="3">
    <source>
        <dbReference type="ARBA" id="ARBA00022723"/>
    </source>
</evidence>